<dbReference type="GO" id="GO:0046983">
    <property type="term" value="F:protein dimerization activity"/>
    <property type="evidence" value="ECO:0007669"/>
    <property type="project" value="InterPro"/>
</dbReference>
<dbReference type="GO" id="GO:0005886">
    <property type="term" value="C:plasma membrane"/>
    <property type="evidence" value="ECO:0007669"/>
    <property type="project" value="UniProtKB-SubCell"/>
</dbReference>
<feature type="transmembrane region" description="Helical" evidence="11">
    <location>
        <begin position="259"/>
        <end position="277"/>
    </location>
</feature>
<dbReference type="Pfam" id="PF02518">
    <property type="entry name" value="HATPase_c"/>
    <property type="match status" value="1"/>
</dbReference>
<keyword evidence="7 11" id="KW-1133">Transmembrane helix</keyword>
<evidence type="ECO:0000259" key="12">
    <source>
        <dbReference type="PROSITE" id="PS50109"/>
    </source>
</evidence>
<dbReference type="InterPro" id="IPR011712">
    <property type="entry name" value="Sig_transdc_His_kin_sub3_dim/P"/>
</dbReference>
<feature type="transmembrane region" description="Helical" evidence="11">
    <location>
        <begin position="84"/>
        <end position="103"/>
    </location>
</feature>
<evidence type="ECO:0000256" key="7">
    <source>
        <dbReference type="ARBA" id="ARBA00022989"/>
    </source>
</evidence>
<dbReference type="InterPro" id="IPR007895">
    <property type="entry name" value="MASE1"/>
</dbReference>
<keyword evidence="2" id="KW-1003">Cell membrane</keyword>
<feature type="coiled-coil region" evidence="10">
    <location>
        <begin position="277"/>
        <end position="321"/>
    </location>
</feature>
<dbReference type="Proteomes" id="UP000650477">
    <property type="component" value="Unassembled WGS sequence"/>
</dbReference>
<dbReference type="Proteomes" id="UP001182247">
    <property type="component" value="Unassembled WGS sequence"/>
</dbReference>
<dbReference type="InterPro" id="IPR050482">
    <property type="entry name" value="Sensor_HK_TwoCompSys"/>
</dbReference>
<feature type="transmembrane region" description="Helical" evidence="11">
    <location>
        <begin position="109"/>
        <end position="130"/>
    </location>
</feature>
<dbReference type="EMBL" id="PKLF01000001">
    <property type="protein sequence ID" value="MBE8611003.1"/>
    <property type="molecule type" value="Genomic_DNA"/>
</dbReference>
<dbReference type="PANTHER" id="PTHR24421">
    <property type="entry name" value="NITRATE/NITRITE SENSOR PROTEIN NARX-RELATED"/>
    <property type="match status" value="1"/>
</dbReference>
<keyword evidence="3" id="KW-0597">Phosphoprotein</keyword>
<evidence type="ECO:0000256" key="8">
    <source>
        <dbReference type="ARBA" id="ARBA00023012"/>
    </source>
</evidence>
<reference evidence="14" key="2">
    <citation type="submission" date="2023-02" db="EMBL/GenBank/DDBJ databases">
        <title>Detection, antimicrobial susceptibility and genomic characterization of NDM-producing species of Morganellaceae, Yersiniaceae, and Enterobacteriaceae other than Klebsiella.</title>
        <authorList>
            <person name="Camargo C.H."/>
            <person name="Sacchi C.T."/>
            <person name="Campos K.R."/>
        </authorList>
    </citation>
    <scope>NUCLEOTIDE SEQUENCE</scope>
    <source>
        <strain evidence="14">1189_21</strain>
    </source>
</reference>
<sequence length="515" mass="59075">MRRGARLLLQSVFLLFTYSLTWIGLWIIGFYLSQNSVLSAFFLPEGLRLALMILLWRRFWPTLLLAELLLNIWLAQEQLLSQPVILLSPLLSLITAFIIQTTWWRYTLYWQRLLLLIAGVGINSLLHTLVFSLLTPLSVTQIFLTTLTGGILLTPFVYLIYEYLHEQHFRLILDYGTPDPQLRTSLLMWCFLFCLAGLSAQLFFTPEIERLLVLLVFIPNVFMAYRYGWQGGVLSALLGSLIITFARQFNGAFADLQELQMFMSTQALIGIGLGIAISRQQQLSRNLQRYRERLEQELQARRDLMQQLVHTEEDVKKAIARELHDEIGQNITAIQIQSMLVRKTAPDPQSSRAAAQINELAQKIHQSTRQLLRELRPPVLSEMSLENALRHLITEFAFGENGIQCEFHYELKQPPENETVLFTLYRLVQELLNNISKHAGATHILIILRQQRDTIQLHVSDNGIGIPESKRRGGFGLRGIEERVRALGGDWTLTTTGGTRIIVNLPTFSDENHEN</sequence>
<accession>A0A0A2R9E2</accession>
<feature type="transmembrane region" description="Helical" evidence="11">
    <location>
        <begin position="142"/>
        <end position="161"/>
    </location>
</feature>
<feature type="transmembrane region" description="Helical" evidence="11">
    <location>
        <begin position="186"/>
        <end position="204"/>
    </location>
</feature>
<dbReference type="PANTHER" id="PTHR24421:SF58">
    <property type="entry name" value="SIGNAL TRANSDUCTION HISTIDINE-PROTEIN KINASE_PHOSPHATASE UHPB"/>
    <property type="match status" value="1"/>
</dbReference>
<evidence type="ECO:0000256" key="10">
    <source>
        <dbReference type="SAM" id="Coils"/>
    </source>
</evidence>
<dbReference type="InterPro" id="IPR036890">
    <property type="entry name" value="HATPase_C_sf"/>
</dbReference>
<reference evidence="13" key="1">
    <citation type="submission" date="2017-12" db="EMBL/GenBank/DDBJ databases">
        <title>Genome sequencing and analysis.</title>
        <authorList>
            <person name="Huang Y.-T."/>
        </authorList>
    </citation>
    <scope>NUCLEOTIDE SEQUENCE</scope>
    <source>
        <strain evidence="13">VGH116</strain>
    </source>
</reference>
<keyword evidence="10" id="KW-0175">Coiled coil</keyword>
<evidence type="ECO:0000313" key="14">
    <source>
        <dbReference type="EMBL" id="MDS0896574.1"/>
    </source>
</evidence>
<dbReference type="PROSITE" id="PS50109">
    <property type="entry name" value="HIS_KIN"/>
    <property type="match status" value="1"/>
</dbReference>
<keyword evidence="6 13" id="KW-0418">Kinase</keyword>
<dbReference type="Gene3D" id="3.30.565.10">
    <property type="entry name" value="Histidine kinase-like ATPase, C-terminal domain"/>
    <property type="match status" value="1"/>
</dbReference>
<dbReference type="Pfam" id="PF05231">
    <property type="entry name" value="MASE1"/>
    <property type="match status" value="1"/>
</dbReference>
<evidence type="ECO:0000256" key="11">
    <source>
        <dbReference type="SAM" id="Phobius"/>
    </source>
</evidence>
<evidence type="ECO:0000256" key="2">
    <source>
        <dbReference type="ARBA" id="ARBA00022475"/>
    </source>
</evidence>
<dbReference type="OrthoDB" id="9797605at2"/>
<dbReference type="InterPro" id="IPR003594">
    <property type="entry name" value="HATPase_dom"/>
</dbReference>
<dbReference type="InterPro" id="IPR005467">
    <property type="entry name" value="His_kinase_dom"/>
</dbReference>
<keyword evidence="9 11" id="KW-0472">Membrane</keyword>
<name>A0A0A2R9E2_MORMO</name>
<evidence type="ECO:0000256" key="4">
    <source>
        <dbReference type="ARBA" id="ARBA00022679"/>
    </source>
</evidence>
<evidence type="ECO:0000313" key="15">
    <source>
        <dbReference type="Proteomes" id="UP000650477"/>
    </source>
</evidence>
<evidence type="ECO:0000256" key="1">
    <source>
        <dbReference type="ARBA" id="ARBA00004651"/>
    </source>
</evidence>
<keyword evidence="5 11" id="KW-0812">Transmembrane</keyword>
<organism evidence="13 15">
    <name type="scientific">Morganella morganii</name>
    <name type="common">Proteus morganii</name>
    <dbReference type="NCBI Taxonomy" id="582"/>
    <lineage>
        <taxon>Bacteria</taxon>
        <taxon>Pseudomonadati</taxon>
        <taxon>Pseudomonadota</taxon>
        <taxon>Gammaproteobacteria</taxon>
        <taxon>Enterobacterales</taxon>
        <taxon>Morganellaceae</taxon>
        <taxon>Morganella</taxon>
    </lineage>
</organism>
<dbReference type="AlphaFoldDB" id="A0A0A2R9E2"/>
<comment type="caution">
    <text evidence="13">The sequence shown here is derived from an EMBL/GenBank/DDBJ whole genome shotgun (WGS) entry which is preliminary data.</text>
</comment>
<evidence type="ECO:0000313" key="13">
    <source>
        <dbReference type="EMBL" id="MBE8611003.1"/>
    </source>
</evidence>
<gene>
    <name evidence="13" type="ORF">CYG68_00980</name>
    <name evidence="14" type="ORF">OSC06_01225</name>
</gene>
<dbReference type="SUPFAM" id="SSF55874">
    <property type="entry name" value="ATPase domain of HSP90 chaperone/DNA topoisomerase II/histidine kinase"/>
    <property type="match status" value="1"/>
</dbReference>
<evidence type="ECO:0000256" key="6">
    <source>
        <dbReference type="ARBA" id="ARBA00022777"/>
    </source>
</evidence>
<dbReference type="Pfam" id="PF07730">
    <property type="entry name" value="HisKA_3"/>
    <property type="match status" value="1"/>
</dbReference>
<feature type="transmembrane region" description="Helical" evidence="11">
    <location>
        <begin position="12"/>
        <end position="33"/>
    </location>
</feature>
<feature type="domain" description="Histidine kinase" evidence="12">
    <location>
        <begin position="322"/>
        <end position="509"/>
    </location>
</feature>
<proteinExistence type="predicted"/>
<dbReference type="CDD" id="cd16917">
    <property type="entry name" value="HATPase_UhpB-NarQ-NarX-like"/>
    <property type="match status" value="1"/>
</dbReference>
<keyword evidence="8" id="KW-0902">Two-component regulatory system</keyword>
<comment type="subcellular location">
    <subcellularLocation>
        <location evidence="1">Cell membrane</location>
        <topology evidence="1">Multi-pass membrane protein</topology>
    </subcellularLocation>
</comment>
<evidence type="ECO:0000256" key="9">
    <source>
        <dbReference type="ARBA" id="ARBA00023136"/>
    </source>
</evidence>
<dbReference type="STRING" id="582.AL531_00665"/>
<dbReference type="GO" id="GO:0000155">
    <property type="term" value="F:phosphorelay sensor kinase activity"/>
    <property type="evidence" value="ECO:0007669"/>
    <property type="project" value="InterPro"/>
</dbReference>
<dbReference type="Gene3D" id="1.20.5.1930">
    <property type="match status" value="1"/>
</dbReference>
<protein>
    <submittedName>
        <fullName evidence="14">MASE1 domain-containing protein</fullName>
    </submittedName>
    <submittedName>
        <fullName evidence="13">MASE1 sensor histidine kinase</fullName>
    </submittedName>
</protein>
<keyword evidence="4" id="KW-0808">Transferase</keyword>
<dbReference type="EMBL" id="JAPKIY010000002">
    <property type="protein sequence ID" value="MDS0896574.1"/>
    <property type="molecule type" value="Genomic_DNA"/>
</dbReference>
<dbReference type="SMART" id="SM00387">
    <property type="entry name" value="HATPase_c"/>
    <property type="match status" value="1"/>
</dbReference>
<evidence type="ECO:0000256" key="5">
    <source>
        <dbReference type="ARBA" id="ARBA00022692"/>
    </source>
</evidence>
<dbReference type="RefSeq" id="WP_004238936.1">
    <property type="nucleotide sequence ID" value="NZ_ABMOGV020000004.1"/>
</dbReference>
<evidence type="ECO:0000256" key="3">
    <source>
        <dbReference type="ARBA" id="ARBA00022553"/>
    </source>
</evidence>